<reference evidence="4 6" key="2">
    <citation type="submission" date="2013-03" db="EMBL/GenBank/DDBJ databases">
        <title>The Genome Sequence of Enterococcus malodoratus ATCC_43197 (PacBio/Illumina hybrid assembly).</title>
        <authorList>
            <consortium name="The Broad Institute Genomics Platform"/>
            <consortium name="The Broad Institute Genome Sequencing Center for Infectious Disease"/>
            <person name="Earl A."/>
            <person name="Russ C."/>
            <person name="Gilmore M."/>
            <person name="Surin D."/>
            <person name="Walker B."/>
            <person name="Young S."/>
            <person name="Zeng Q."/>
            <person name="Gargeya S."/>
            <person name="Fitzgerald M."/>
            <person name="Haas B."/>
            <person name="Abouelleil A."/>
            <person name="Allen A.W."/>
            <person name="Alvarado L."/>
            <person name="Arachchi H.M."/>
            <person name="Berlin A.M."/>
            <person name="Chapman S.B."/>
            <person name="Gainer-Dewar J."/>
            <person name="Goldberg J."/>
            <person name="Griggs A."/>
            <person name="Gujja S."/>
            <person name="Hansen M."/>
            <person name="Howarth C."/>
            <person name="Imamovic A."/>
            <person name="Ireland A."/>
            <person name="Larimer J."/>
            <person name="McCowan C."/>
            <person name="Murphy C."/>
            <person name="Pearson M."/>
            <person name="Poon T.W."/>
            <person name="Priest M."/>
            <person name="Roberts A."/>
            <person name="Saif S."/>
            <person name="Shea T."/>
            <person name="Sisk P."/>
            <person name="Sykes S."/>
            <person name="Wortman J."/>
            <person name="Nusbaum C."/>
            <person name="Birren B."/>
        </authorList>
    </citation>
    <scope>NUCLEOTIDE SEQUENCE [LARGE SCALE GENOMIC DNA]</scope>
    <source>
        <strain evidence="4 6">ATCC 43197</strain>
    </source>
</reference>
<dbReference type="Gene3D" id="3.30.870.10">
    <property type="entry name" value="Endonuclease Chain A"/>
    <property type="match status" value="2"/>
</dbReference>
<evidence type="ECO:0000313" key="5">
    <source>
        <dbReference type="Proteomes" id="UP000013783"/>
    </source>
</evidence>
<dbReference type="OrthoDB" id="9814092at2"/>
<dbReference type="SMART" id="SM00155">
    <property type="entry name" value="PLDc"/>
    <property type="match status" value="2"/>
</dbReference>
<feature type="transmembrane region" description="Helical" evidence="1">
    <location>
        <begin position="12"/>
        <end position="30"/>
    </location>
</feature>
<keyword evidence="1" id="KW-0472">Membrane</keyword>
<dbReference type="PATRIC" id="fig|1158601.3.peg.3382"/>
<reference evidence="3 5" key="1">
    <citation type="submission" date="2013-02" db="EMBL/GenBank/DDBJ databases">
        <title>The Genome Sequence of Enterococcus malodoratus ATCC_43197.</title>
        <authorList>
            <consortium name="The Broad Institute Genome Sequencing Platform"/>
            <consortium name="The Broad Institute Genome Sequencing Center for Infectious Disease"/>
            <person name="Earl A.M."/>
            <person name="Gilmore M.S."/>
            <person name="Lebreton F."/>
            <person name="Walker B."/>
            <person name="Young S.K."/>
            <person name="Zeng Q."/>
            <person name="Gargeya S."/>
            <person name="Fitzgerald M."/>
            <person name="Haas B."/>
            <person name="Abouelleil A."/>
            <person name="Alvarado L."/>
            <person name="Arachchi H.M."/>
            <person name="Berlin A.M."/>
            <person name="Chapman S.B."/>
            <person name="Dewar J."/>
            <person name="Goldberg J."/>
            <person name="Griggs A."/>
            <person name="Gujja S."/>
            <person name="Hansen M."/>
            <person name="Howarth C."/>
            <person name="Imamovic A."/>
            <person name="Larimer J."/>
            <person name="McCowan C."/>
            <person name="Murphy C."/>
            <person name="Neiman D."/>
            <person name="Pearson M."/>
            <person name="Priest M."/>
            <person name="Roberts A."/>
            <person name="Saif S."/>
            <person name="Shea T."/>
            <person name="Sisk P."/>
            <person name="Sykes S."/>
            <person name="Wortman J."/>
            <person name="Nusbaum C."/>
            <person name="Birren B."/>
        </authorList>
    </citation>
    <scope>NUCLEOTIDE SEQUENCE [LARGE SCALE GENOMIC DNA]</scope>
    <source>
        <strain evidence="3 5">ATCC 43197</strain>
    </source>
</reference>
<keyword evidence="1" id="KW-1133">Transmembrane helix</keyword>
<organism evidence="3 5">
    <name type="scientific">Enterococcus malodoratus ATCC 43197</name>
    <dbReference type="NCBI Taxonomy" id="1158601"/>
    <lineage>
        <taxon>Bacteria</taxon>
        <taxon>Bacillati</taxon>
        <taxon>Bacillota</taxon>
        <taxon>Bacilli</taxon>
        <taxon>Lactobacillales</taxon>
        <taxon>Enterococcaceae</taxon>
        <taxon>Enterococcus</taxon>
    </lineage>
</organism>
<dbReference type="STRING" id="71451.RV07_GL002854"/>
<keyword evidence="6" id="KW-1185">Reference proteome</keyword>
<proteinExistence type="predicted"/>
<evidence type="ECO:0000313" key="6">
    <source>
        <dbReference type="Proteomes" id="UP000014148"/>
    </source>
</evidence>
<feature type="domain" description="PLD phosphodiesterase" evidence="2">
    <location>
        <begin position="372"/>
        <end position="399"/>
    </location>
</feature>
<dbReference type="PROSITE" id="PS50035">
    <property type="entry name" value="PLD"/>
    <property type="match status" value="2"/>
</dbReference>
<evidence type="ECO:0000256" key="1">
    <source>
        <dbReference type="SAM" id="Phobius"/>
    </source>
</evidence>
<comment type="caution">
    <text evidence="3">The sequence shown here is derived from an EMBL/GenBank/DDBJ whole genome shotgun (WGS) entry which is preliminary data.</text>
</comment>
<dbReference type="Proteomes" id="UP000014148">
    <property type="component" value="Unassembled WGS sequence"/>
</dbReference>
<evidence type="ECO:0000313" key="3">
    <source>
        <dbReference type="EMBL" id="EOH74339.1"/>
    </source>
</evidence>
<dbReference type="RefSeq" id="WP_010742204.1">
    <property type="nucleotide sequence ID" value="NZ_KB946251.1"/>
</dbReference>
<evidence type="ECO:0000313" key="4">
    <source>
        <dbReference type="EMBL" id="EOT67069.1"/>
    </source>
</evidence>
<dbReference type="EMBL" id="AJAK01000022">
    <property type="protein sequence ID" value="EOH74339.1"/>
    <property type="molecule type" value="Genomic_DNA"/>
</dbReference>
<dbReference type="PANTHER" id="PTHR21248:SF12">
    <property type="entry name" value="CARDIOLIPIN SYNTHASE C"/>
    <property type="match status" value="1"/>
</dbReference>
<dbReference type="GO" id="GO:0030572">
    <property type="term" value="F:phosphatidyltransferase activity"/>
    <property type="evidence" value="ECO:0007669"/>
    <property type="project" value="UniProtKB-ARBA"/>
</dbReference>
<protein>
    <recommendedName>
        <fullName evidence="2">PLD phosphodiesterase domain-containing protein</fullName>
    </recommendedName>
</protein>
<dbReference type="AlphaFoldDB" id="R2RED2"/>
<dbReference type="PANTHER" id="PTHR21248">
    <property type="entry name" value="CARDIOLIPIN SYNTHASE"/>
    <property type="match status" value="1"/>
</dbReference>
<sequence>MRFFSLLKKIGLGLLVYFIYLGLSVCFYNIQQINSVTKDAKKSDPKPLKTLYTNKIQNESACVTADLNQALALRCQLVDEAKETLFVSQYAISDDDSGLIFIGKLLEAAQRGVKVKLLLNSLATEMTITSRIPFEIFRDEENIEIKTIGGLNLLKPWEVNNILHDKLILVDDNYFISSGRNIGNRFMLKSKDYEATYDFDLIIKKDGQPSKNSLIKQGNVYFNELWKAPYAVDKSHSSRPFTGKAVKNLQNEIRKARNRHELVLRQDVLSNLSFHRINAGMLIHNPVGKIVKSPVVWQKIVHFLEDSQEATLQSPYVIISDKMKQFQTRQLPDKLSLITNSAATSPNLFAYAGYLKQKEQLNSKMDIWEYQGDGSLHHKALLLDRRVGAVGSFNLDSRSAFLSSENMVFIDSPGFHDQLKEIMTSYQAESLQVKNQTTYKKSDRHPRIVHPTKEKLLTLISKIIKPLEFLL</sequence>
<dbReference type="InterPro" id="IPR025202">
    <property type="entry name" value="PLD-like_dom"/>
</dbReference>
<dbReference type="Pfam" id="PF13091">
    <property type="entry name" value="PLDc_2"/>
    <property type="match status" value="2"/>
</dbReference>
<dbReference type="EMBL" id="ASWA01000003">
    <property type="protein sequence ID" value="EOT67069.1"/>
    <property type="molecule type" value="Genomic_DNA"/>
</dbReference>
<accession>R2RED2</accession>
<evidence type="ECO:0000259" key="2">
    <source>
        <dbReference type="PROSITE" id="PS50035"/>
    </source>
</evidence>
<dbReference type="Proteomes" id="UP000013783">
    <property type="component" value="Unassembled WGS sequence"/>
</dbReference>
<feature type="domain" description="PLD phosphodiesterase" evidence="2">
    <location>
        <begin position="159"/>
        <end position="186"/>
    </location>
</feature>
<keyword evidence="1" id="KW-0812">Transmembrane</keyword>
<name>R2RED2_9ENTE</name>
<dbReference type="eggNOG" id="COG1502">
    <property type="taxonomic scope" value="Bacteria"/>
</dbReference>
<gene>
    <name evidence="4" type="ORF">I585_02590</name>
    <name evidence="3" type="ORF">UAI_03408</name>
</gene>
<dbReference type="SUPFAM" id="SSF56024">
    <property type="entry name" value="Phospholipase D/nuclease"/>
    <property type="match status" value="2"/>
</dbReference>
<dbReference type="GO" id="GO:0032049">
    <property type="term" value="P:cardiolipin biosynthetic process"/>
    <property type="evidence" value="ECO:0007669"/>
    <property type="project" value="UniProtKB-ARBA"/>
</dbReference>
<dbReference type="InterPro" id="IPR001736">
    <property type="entry name" value="PLipase_D/transphosphatidylase"/>
</dbReference>